<evidence type="ECO:0000313" key="3">
    <source>
        <dbReference type="Proteomes" id="UP000031014"/>
    </source>
</evidence>
<feature type="transmembrane region" description="Helical" evidence="1">
    <location>
        <begin position="80"/>
        <end position="100"/>
    </location>
</feature>
<keyword evidence="3" id="KW-1185">Reference proteome</keyword>
<dbReference type="STRING" id="1321606.SAMD00020551_1166"/>
<accession>A0A0A8WZ81</accession>
<keyword evidence="1" id="KW-0472">Membrane</keyword>
<name>A0A0A8WZ81_MESS1</name>
<dbReference type="AlphaFoldDB" id="A0A0A8WZ81"/>
<dbReference type="Proteomes" id="UP000031014">
    <property type="component" value="Unassembled WGS sequence"/>
</dbReference>
<feature type="transmembrane region" description="Helical" evidence="1">
    <location>
        <begin position="21"/>
        <end position="41"/>
    </location>
</feature>
<dbReference type="EMBL" id="BASE01000024">
    <property type="protein sequence ID" value="GAM13030.1"/>
    <property type="molecule type" value="Genomic_DNA"/>
</dbReference>
<feature type="transmembrane region" description="Helical" evidence="1">
    <location>
        <begin position="53"/>
        <end position="73"/>
    </location>
</feature>
<reference evidence="2 3" key="1">
    <citation type="submission" date="2013-06" db="EMBL/GenBank/DDBJ databases">
        <title>Whole genome shotgun sequence of Bacillus selenatarsenatis SF-1.</title>
        <authorList>
            <person name="Kuroda M."/>
            <person name="Sei K."/>
            <person name="Yamashita M."/>
            <person name="Ike M."/>
        </authorList>
    </citation>
    <scope>NUCLEOTIDE SEQUENCE [LARGE SCALE GENOMIC DNA]</scope>
    <source>
        <strain evidence="2 3">SF-1</strain>
    </source>
</reference>
<proteinExistence type="predicted"/>
<organism evidence="2 3">
    <name type="scientific">Mesobacillus selenatarsenatis (strain DSM 18680 / JCM 14380 / FERM P-15431 / SF-1)</name>
    <dbReference type="NCBI Taxonomy" id="1321606"/>
    <lineage>
        <taxon>Bacteria</taxon>
        <taxon>Bacillati</taxon>
        <taxon>Bacillota</taxon>
        <taxon>Bacilli</taxon>
        <taxon>Bacillales</taxon>
        <taxon>Bacillaceae</taxon>
        <taxon>Mesobacillus</taxon>
    </lineage>
</organism>
<gene>
    <name evidence="2" type="ORF">SAMD00020551_1166</name>
</gene>
<keyword evidence="1" id="KW-0812">Transmembrane</keyword>
<evidence type="ECO:0000256" key="1">
    <source>
        <dbReference type="SAM" id="Phobius"/>
    </source>
</evidence>
<dbReference type="RefSeq" id="WP_232310387.1">
    <property type="nucleotide sequence ID" value="NZ_BASE01000024.1"/>
</dbReference>
<evidence type="ECO:0000313" key="2">
    <source>
        <dbReference type="EMBL" id="GAM13030.1"/>
    </source>
</evidence>
<keyword evidence="1" id="KW-1133">Transmembrane helix</keyword>
<comment type="caution">
    <text evidence="2">The sequence shown here is derived from an EMBL/GenBank/DDBJ whole genome shotgun (WGS) entry which is preliminary data.</text>
</comment>
<sequence length="105" mass="11852">METKMQTSQNIKIERTPESDLKKVLNIIGVFIFAGLALTSVTNPMPAKYLKEYFLFIGGSAIIYYFLLNIYFIGGTWRKVFYASLIALGIGSLSMGIYLFNHSTH</sequence>
<protein>
    <submittedName>
        <fullName evidence="2">Uncharacterized protein</fullName>
    </submittedName>
</protein>